<dbReference type="Pfam" id="PF13525">
    <property type="entry name" value="YfiO"/>
    <property type="match status" value="1"/>
</dbReference>
<dbReference type="Gene3D" id="1.25.40.10">
    <property type="entry name" value="Tetratricopeptide repeat domain"/>
    <property type="match status" value="1"/>
</dbReference>
<sequence length="253" mass="28673">MRPLARLLPLLVAVLALAGCASLKSADPTRDWSAQRFYEEARSALDAGDYERAIELYEKLEARYPFGPYAQQAALEVAYAYYKFDEPDSAIAAADRFIRTYPRHPNVAYAYYIKGLANFNRGVGILDRYLGDAISERDPRTAREAFAAFAELVRRFPESRYAEDARRRMLYLRNALAAHEVQVAAFYLERKAYVAAAGRARYVIEHYPRSPAVGPALRILRDAYRGMGMEDLARDAERVLEANPAYRDVELGP</sequence>
<reference evidence="9 10" key="1">
    <citation type="submission" date="2018-11" db="EMBL/GenBank/DDBJ databases">
        <title>Genomic Encyclopedia of Type Strains, Phase IV (KMG-IV): sequencing the most valuable type-strain genomes for metagenomic binning, comparative biology and taxonomic classification.</title>
        <authorList>
            <person name="Goeker M."/>
        </authorList>
    </citation>
    <scope>NUCLEOTIDE SEQUENCE [LARGE SCALE GENOMIC DNA]</scope>
    <source>
        <strain evidence="9 10">DSM 100275</strain>
    </source>
</reference>
<evidence type="ECO:0000256" key="3">
    <source>
        <dbReference type="ARBA" id="ARBA00023139"/>
    </source>
</evidence>
<evidence type="ECO:0000256" key="1">
    <source>
        <dbReference type="ARBA" id="ARBA00022729"/>
    </source>
</evidence>
<dbReference type="AlphaFoldDB" id="A0A3N1Y7A8"/>
<keyword evidence="1 6" id="KW-0732">Signal</keyword>
<evidence type="ECO:0000256" key="4">
    <source>
        <dbReference type="ARBA" id="ARBA00023237"/>
    </source>
</evidence>
<dbReference type="OrthoDB" id="9779191at2"/>
<dbReference type="InterPro" id="IPR017689">
    <property type="entry name" value="BamD"/>
</dbReference>
<dbReference type="PROSITE" id="PS51257">
    <property type="entry name" value="PROKAR_LIPOPROTEIN"/>
    <property type="match status" value="1"/>
</dbReference>
<dbReference type="EMBL" id="RJVI01000001">
    <property type="protein sequence ID" value="ROR34704.1"/>
    <property type="molecule type" value="Genomic_DNA"/>
</dbReference>
<dbReference type="PANTHER" id="PTHR37423">
    <property type="entry name" value="SOLUBLE LYTIC MUREIN TRANSGLYCOSYLASE-RELATED"/>
    <property type="match status" value="1"/>
</dbReference>
<dbReference type="HAMAP" id="MF_00922">
    <property type="entry name" value="OM_assembly_BamD"/>
    <property type="match status" value="1"/>
</dbReference>
<dbReference type="NCBIfam" id="TIGR03302">
    <property type="entry name" value="OM_YfiO"/>
    <property type="match status" value="1"/>
</dbReference>
<evidence type="ECO:0000259" key="8">
    <source>
        <dbReference type="Pfam" id="PF13525"/>
    </source>
</evidence>
<keyword evidence="5 6" id="KW-0449">Lipoprotein</keyword>
<comment type="function">
    <text evidence="6">Part of the outer membrane protein assembly complex, which is involved in assembly and insertion of beta-barrel proteins into the outer membrane.</text>
</comment>
<evidence type="ECO:0000256" key="2">
    <source>
        <dbReference type="ARBA" id="ARBA00023136"/>
    </source>
</evidence>
<dbReference type="InterPro" id="IPR011990">
    <property type="entry name" value="TPR-like_helical_dom_sf"/>
</dbReference>
<keyword evidence="3 6" id="KW-0564">Palmitate</keyword>
<dbReference type="GO" id="GO:1990063">
    <property type="term" value="C:Bam protein complex"/>
    <property type="evidence" value="ECO:0007669"/>
    <property type="project" value="TreeGrafter"/>
</dbReference>
<evidence type="ECO:0000256" key="6">
    <source>
        <dbReference type="HAMAP-Rule" id="MF_00922"/>
    </source>
</evidence>
<dbReference type="CDD" id="cd15830">
    <property type="entry name" value="BamD"/>
    <property type="match status" value="1"/>
</dbReference>
<dbReference type="PANTHER" id="PTHR37423:SF1">
    <property type="entry name" value="OUTER MEMBRANE PROTEIN ASSEMBLY FACTOR BAMD"/>
    <property type="match status" value="1"/>
</dbReference>
<feature type="signal peptide" evidence="7">
    <location>
        <begin position="1"/>
        <end position="26"/>
    </location>
</feature>
<organism evidence="9 10">
    <name type="scientific">Inmirania thermothiophila</name>
    <dbReference type="NCBI Taxonomy" id="1750597"/>
    <lineage>
        <taxon>Bacteria</taxon>
        <taxon>Pseudomonadati</taxon>
        <taxon>Pseudomonadota</taxon>
        <taxon>Gammaproteobacteria</taxon>
        <taxon>Chromatiales</taxon>
        <taxon>Ectothiorhodospiraceae</taxon>
        <taxon>Inmirania</taxon>
    </lineage>
</organism>
<dbReference type="SUPFAM" id="SSF48452">
    <property type="entry name" value="TPR-like"/>
    <property type="match status" value="1"/>
</dbReference>
<dbReference type="GO" id="GO:0051205">
    <property type="term" value="P:protein insertion into membrane"/>
    <property type="evidence" value="ECO:0007669"/>
    <property type="project" value="UniProtKB-UniRule"/>
</dbReference>
<feature type="domain" description="Outer membrane lipoprotein BamD-like" evidence="8">
    <location>
        <begin position="32"/>
        <end position="237"/>
    </location>
</feature>
<protein>
    <recommendedName>
        <fullName evidence="6">Outer membrane protein assembly factor BamD</fullName>
    </recommendedName>
</protein>
<comment type="subunit">
    <text evidence="6">Part of the Bam complex.</text>
</comment>
<dbReference type="GO" id="GO:0043165">
    <property type="term" value="P:Gram-negative-bacterium-type cell outer membrane assembly"/>
    <property type="evidence" value="ECO:0007669"/>
    <property type="project" value="UniProtKB-UniRule"/>
</dbReference>
<accession>A0A3N1Y7A8</accession>
<evidence type="ECO:0000313" key="9">
    <source>
        <dbReference type="EMBL" id="ROR34704.1"/>
    </source>
</evidence>
<gene>
    <name evidence="6" type="primary">bamD</name>
    <name evidence="9" type="ORF">EDC57_0606</name>
</gene>
<evidence type="ECO:0000256" key="5">
    <source>
        <dbReference type="ARBA" id="ARBA00023288"/>
    </source>
</evidence>
<feature type="chain" id="PRO_5018340704" description="Outer membrane protein assembly factor BamD" evidence="7">
    <location>
        <begin position="27"/>
        <end position="253"/>
    </location>
</feature>
<dbReference type="InterPro" id="IPR039565">
    <property type="entry name" value="BamD-like"/>
</dbReference>
<keyword evidence="10" id="KW-1185">Reference proteome</keyword>
<keyword evidence="4 6" id="KW-0998">Cell outer membrane</keyword>
<proteinExistence type="inferred from homology"/>
<comment type="subcellular location">
    <subcellularLocation>
        <location evidence="6">Cell outer membrane</location>
        <topology evidence="6">Lipid-anchor</topology>
    </subcellularLocation>
</comment>
<evidence type="ECO:0000256" key="7">
    <source>
        <dbReference type="SAM" id="SignalP"/>
    </source>
</evidence>
<dbReference type="Proteomes" id="UP000276634">
    <property type="component" value="Unassembled WGS sequence"/>
</dbReference>
<name>A0A3N1Y7A8_9GAMM</name>
<dbReference type="RefSeq" id="WP_123400097.1">
    <property type="nucleotide sequence ID" value="NZ_RJVI01000001.1"/>
</dbReference>
<comment type="caution">
    <text evidence="9">The sequence shown here is derived from an EMBL/GenBank/DDBJ whole genome shotgun (WGS) entry which is preliminary data.</text>
</comment>
<keyword evidence="2 6" id="KW-0472">Membrane</keyword>
<evidence type="ECO:0000313" key="10">
    <source>
        <dbReference type="Proteomes" id="UP000276634"/>
    </source>
</evidence>
<comment type="similarity">
    <text evidence="6">Belongs to the BamD family.</text>
</comment>